<evidence type="ECO:0000313" key="2">
    <source>
        <dbReference type="Proteomes" id="UP000326396"/>
    </source>
</evidence>
<evidence type="ECO:0000313" key="1">
    <source>
        <dbReference type="EMBL" id="KAD4178250.1"/>
    </source>
</evidence>
<sequence>MCLEPFFKESGGELGISTQHHLIAASSSSSAPHRLLRLLALTSTFVASFSGCFPLLLRIPTPYPLGPLQSNEDQYLDIHSPFESSEFQSNADTVTMENNPNVVIIDGEANVAAHDTTAGVEQAQAANCEEQDPFTKKKRKKTSVTWEHFREILFCDDYVFETLDLVFLIGTWMFMLKY</sequence>
<name>A0A5N6MW26_9ASTR</name>
<reference evidence="1 2" key="1">
    <citation type="submission" date="2019-05" db="EMBL/GenBank/DDBJ databases">
        <title>Mikania micrantha, genome provides insights into the molecular mechanism of rapid growth.</title>
        <authorList>
            <person name="Liu B."/>
        </authorList>
    </citation>
    <scope>NUCLEOTIDE SEQUENCE [LARGE SCALE GENOMIC DNA]</scope>
    <source>
        <strain evidence="1">NLD-2019</strain>
        <tissue evidence="1">Leaf</tissue>
    </source>
</reference>
<accession>A0A5N6MW26</accession>
<protein>
    <submittedName>
        <fullName evidence="1">Uncharacterized protein</fullName>
    </submittedName>
</protein>
<comment type="caution">
    <text evidence="1">The sequence shown here is derived from an EMBL/GenBank/DDBJ whole genome shotgun (WGS) entry which is preliminary data.</text>
</comment>
<proteinExistence type="predicted"/>
<dbReference type="EMBL" id="SZYD01000014">
    <property type="protein sequence ID" value="KAD4178250.1"/>
    <property type="molecule type" value="Genomic_DNA"/>
</dbReference>
<dbReference type="AlphaFoldDB" id="A0A5N6MW26"/>
<gene>
    <name evidence="1" type="ORF">E3N88_26841</name>
</gene>
<dbReference type="OrthoDB" id="1832394at2759"/>
<organism evidence="1 2">
    <name type="scientific">Mikania micrantha</name>
    <name type="common">bitter vine</name>
    <dbReference type="NCBI Taxonomy" id="192012"/>
    <lineage>
        <taxon>Eukaryota</taxon>
        <taxon>Viridiplantae</taxon>
        <taxon>Streptophyta</taxon>
        <taxon>Embryophyta</taxon>
        <taxon>Tracheophyta</taxon>
        <taxon>Spermatophyta</taxon>
        <taxon>Magnoliopsida</taxon>
        <taxon>eudicotyledons</taxon>
        <taxon>Gunneridae</taxon>
        <taxon>Pentapetalae</taxon>
        <taxon>asterids</taxon>
        <taxon>campanulids</taxon>
        <taxon>Asterales</taxon>
        <taxon>Asteraceae</taxon>
        <taxon>Asteroideae</taxon>
        <taxon>Heliantheae alliance</taxon>
        <taxon>Eupatorieae</taxon>
        <taxon>Mikania</taxon>
    </lineage>
</organism>
<keyword evidence="2" id="KW-1185">Reference proteome</keyword>
<dbReference type="Proteomes" id="UP000326396">
    <property type="component" value="Linkage Group LG4"/>
</dbReference>